<dbReference type="InterPro" id="IPR000477">
    <property type="entry name" value="RT_dom"/>
</dbReference>
<proteinExistence type="predicted"/>
<dbReference type="AlphaFoldDB" id="A0A2Z6MUY4"/>
<evidence type="ECO:0000259" key="1">
    <source>
        <dbReference type="PROSITE" id="PS50878"/>
    </source>
</evidence>
<feature type="domain" description="Reverse transcriptase" evidence="1">
    <location>
        <begin position="149"/>
        <end position="428"/>
    </location>
</feature>
<name>A0A2Z6MUY4_TRISU</name>
<dbReference type="PANTHER" id="PTHR46890:SF48">
    <property type="entry name" value="RNA-DIRECTED DNA POLYMERASE"/>
    <property type="match status" value="1"/>
</dbReference>
<protein>
    <recommendedName>
        <fullName evidence="1">Reverse transcriptase domain-containing protein</fullName>
    </recommendedName>
</protein>
<organism evidence="2 3">
    <name type="scientific">Trifolium subterraneum</name>
    <name type="common">Subterranean clover</name>
    <dbReference type="NCBI Taxonomy" id="3900"/>
    <lineage>
        <taxon>Eukaryota</taxon>
        <taxon>Viridiplantae</taxon>
        <taxon>Streptophyta</taxon>
        <taxon>Embryophyta</taxon>
        <taxon>Tracheophyta</taxon>
        <taxon>Spermatophyta</taxon>
        <taxon>Magnoliopsida</taxon>
        <taxon>eudicotyledons</taxon>
        <taxon>Gunneridae</taxon>
        <taxon>Pentapetalae</taxon>
        <taxon>rosids</taxon>
        <taxon>fabids</taxon>
        <taxon>Fabales</taxon>
        <taxon>Fabaceae</taxon>
        <taxon>Papilionoideae</taxon>
        <taxon>50 kb inversion clade</taxon>
        <taxon>NPAAA clade</taxon>
        <taxon>Hologalegina</taxon>
        <taxon>IRL clade</taxon>
        <taxon>Trifolieae</taxon>
        <taxon>Trifolium</taxon>
    </lineage>
</organism>
<dbReference type="OrthoDB" id="4096848at2759"/>
<dbReference type="PANTHER" id="PTHR46890">
    <property type="entry name" value="NON-LTR RETROLELEMENT REVERSE TRANSCRIPTASE-LIKE PROTEIN-RELATED"/>
    <property type="match status" value="1"/>
</dbReference>
<sequence length="643" mass="71367">MESKKTGEPSGSDGLAQSRSLWLKEGDANSKYFHSVLASRRRENAISSIVVDGVSLEGVSPIRQVVFSHFIANLKTTNVDRPGVNDLPFNSLNPVECSSLIKPFTWDEVKVVVWDCDSYKSLGPDGINFGFIKDFWPELQGEVMCFILEFHRNGKLTKGLNSTFIALIPKVYNPQRLNDFRPISLVGCLYKMLAKVLANRLRLVIGSVISESHTAFVKDRQILDGILIANEVVDEARRSKKEVMLFKVDFEKAYDSVDWGYLDVVMGRMSFSNLWRKWIKECVCTGTTSVLVNGSPTDEFSLERGLRQGDPLSPFLFLLAVEGLNVLMKTMVERNLFTGYSVGEDEPISISHLQFADDTLFLGVKSWANVYALRAVLLLFESMSGLKVNFNKCMLVGVYILESWLGETASALRCRVGKIPFIYLGLPVGGDPRRLGFWEPVVARLKNRLSGWKSRFLSFGGLILLKSVLKGTMVSSSGSSLWGGEREIERWGRRGSSWWREVVRIRDNDGGIGSCSVAEMASLRWGAGGEVHSSDRCLWQPDPDNGYSVRSAYHLLTSEDSVTLHVADGCGAIESAQHLFLSYSTFGSLWSMVVPGGAAVLCNSYGLLAFGLYGISETLDCSGAQQIHYSTCWTRSRIFPIGG</sequence>
<dbReference type="InterPro" id="IPR043502">
    <property type="entry name" value="DNA/RNA_pol_sf"/>
</dbReference>
<dbReference type="Pfam" id="PF00078">
    <property type="entry name" value="RVT_1"/>
    <property type="match status" value="1"/>
</dbReference>
<dbReference type="Proteomes" id="UP000242715">
    <property type="component" value="Unassembled WGS sequence"/>
</dbReference>
<dbReference type="InterPro" id="IPR052343">
    <property type="entry name" value="Retrotransposon-Effector_Assoc"/>
</dbReference>
<evidence type="ECO:0000313" key="3">
    <source>
        <dbReference type="Proteomes" id="UP000242715"/>
    </source>
</evidence>
<gene>
    <name evidence="2" type="ORF">TSUD_129710</name>
</gene>
<accession>A0A2Z6MUY4</accession>
<keyword evidence="3" id="KW-1185">Reference proteome</keyword>
<dbReference type="CDD" id="cd01650">
    <property type="entry name" value="RT_nLTR_like"/>
    <property type="match status" value="1"/>
</dbReference>
<dbReference type="EMBL" id="DF973253">
    <property type="protein sequence ID" value="GAU22759.1"/>
    <property type="molecule type" value="Genomic_DNA"/>
</dbReference>
<dbReference type="PROSITE" id="PS50878">
    <property type="entry name" value="RT_POL"/>
    <property type="match status" value="1"/>
</dbReference>
<dbReference type="SUPFAM" id="SSF56672">
    <property type="entry name" value="DNA/RNA polymerases"/>
    <property type="match status" value="1"/>
</dbReference>
<reference evidence="3" key="1">
    <citation type="journal article" date="2017" name="Front. Plant Sci.">
        <title>Climate Clever Clovers: New Paradigm to Reduce the Environmental Footprint of Ruminants by Breeding Low Methanogenic Forages Utilizing Haplotype Variation.</title>
        <authorList>
            <person name="Kaur P."/>
            <person name="Appels R."/>
            <person name="Bayer P.E."/>
            <person name="Keeble-Gagnere G."/>
            <person name="Wang J."/>
            <person name="Hirakawa H."/>
            <person name="Shirasawa K."/>
            <person name="Vercoe P."/>
            <person name="Stefanova K."/>
            <person name="Durmic Z."/>
            <person name="Nichols P."/>
            <person name="Revell C."/>
            <person name="Isobe S.N."/>
            <person name="Edwards D."/>
            <person name="Erskine W."/>
        </authorList>
    </citation>
    <scope>NUCLEOTIDE SEQUENCE [LARGE SCALE GENOMIC DNA]</scope>
    <source>
        <strain evidence="3">cv. Daliak</strain>
    </source>
</reference>
<evidence type="ECO:0000313" key="2">
    <source>
        <dbReference type="EMBL" id="GAU22759.1"/>
    </source>
</evidence>